<evidence type="ECO:0000313" key="2">
    <source>
        <dbReference type="Proteomes" id="UP000054928"/>
    </source>
</evidence>
<accession>A0A0P1AW90</accession>
<reference evidence="2" key="1">
    <citation type="submission" date="2014-09" db="EMBL/GenBank/DDBJ databases">
        <authorList>
            <person name="Sharma Rahul"/>
            <person name="Thines Marco"/>
        </authorList>
    </citation>
    <scope>NUCLEOTIDE SEQUENCE [LARGE SCALE GENOMIC DNA]</scope>
</reference>
<name>A0A0P1AW90_PLAHL</name>
<organism evidence="1 2">
    <name type="scientific">Plasmopara halstedii</name>
    <name type="common">Downy mildew of sunflower</name>
    <dbReference type="NCBI Taxonomy" id="4781"/>
    <lineage>
        <taxon>Eukaryota</taxon>
        <taxon>Sar</taxon>
        <taxon>Stramenopiles</taxon>
        <taxon>Oomycota</taxon>
        <taxon>Peronosporomycetes</taxon>
        <taxon>Peronosporales</taxon>
        <taxon>Peronosporaceae</taxon>
        <taxon>Plasmopara</taxon>
    </lineage>
</organism>
<protein>
    <submittedName>
        <fullName evidence="1">Uncharacterized protein</fullName>
    </submittedName>
</protein>
<dbReference type="EMBL" id="CCYD01001640">
    <property type="protein sequence ID" value="CEG45788.1"/>
    <property type="molecule type" value="Genomic_DNA"/>
</dbReference>
<dbReference type="AlphaFoldDB" id="A0A0P1AW90"/>
<dbReference type="GeneID" id="36397115"/>
<keyword evidence="2" id="KW-1185">Reference proteome</keyword>
<dbReference type="Proteomes" id="UP000054928">
    <property type="component" value="Unassembled WGS sequence"/>
</dbReference>
<evidence type="ECO:0000313" key="1">
    <source>
        <dbReference type="EMBL" id="CEG45788.1"/>
    </source>
</evidence>
<proteinExistence type="predicted"/>
<dbReference type="RefSeq" id="XP_024582157.1">
    <property type="nucleotide sequence ID" value="XM_024716572.1"/>
</dbReference>
<sequence length="49" mass="5337">MVACRGLAIQVTEVSIHLISVTAEKLLCTELSTAVAVREINAKVIRMVR</sequence>